<keyword evidence="5" id="KW-0268">Exocytosis</keyword>
<feature type="compositionally biased region" description="Low complexity" evidence="7">
    <location>
        <begin position="257"/>
        <end position="270"/>
    </location>
</feature>
<dbReference type="KEGG" id="vpo:Kpol_1065p31"/>
<evidence type="ECO:0000256" key="7">
    <source>
        <dbReference type="SAM" id="MobiDB-lite"/>
    </source>
</evidence>
<dbReference type="RefSeq" id="XP_001644873.1">
    <property type="nucleotide sequence ID" value="XM_001644823.1"/>
</dbReference>
<dbReference type="OMA" id="AAWLPNR"/>
<evidence type="ECO:0000256" key="4">
    <source>
        <dbReference type="ARBA" id="ARBA00022448"/>
    </source>
</evidence>
<comment type="similarity">
    <text evidence="2">Belongs to the EXO84 family.</text>
</comment>
<evidence type="ECO:0000313" key="9">
    <source>
        <dbReference type="EMBL" id="EDO17015.1"/>
    </source>
</evidence>
<dbReference type="Proteomes" id="UP000000267">
    <property type="component" value="Unassembled WGS sequence"/>
</dbReference>
<dbReference type="SUPFAM" id="SSF74788">
    <property type="entry name" value="Cullin repeat-like"/>
    <property type="match status" value="1"/>
</dbReference>
<dbReference type="Pfam" id="PF16528">
    <property type="entry name" value="Exo84_C"/>
    <property type="match status" value="1"/>
</dbReference>
<dbReference type="GO" id="GO:0005934">
    <property type="term" value="C:cellular bud tip"/>
    <property type="evidence" value="ECO:0007669"/>
    <property type="project" value="EnsemblFungi"/>
</dbReference>
<dbReference type="GO" id="GO:0015031">
    <property type="term" value="P:protein transport"/>
    <property type="evidence" value="ECO:0007669"/>
    <property type="project" value="UniProtKB-KW"/>
</dbReference>
<dbReference type="Pfam" id="PF08700">
    <property type="entry name" value="VPS51_Exo84_N"/>
    <property type="match status" value="1"/>
</dbReference>
<evidence type="ECO:0000256" key="1">
    <source>
        <dbReference type="ARBA" id="ARBA00004398"/>
    </source>
</evidence>
<dbReference type="Gene3D" id="1.20.58.1210">
    <property type="entry name" value="Exo84p, N-terminal helical domain"/>
    <property type="match status" value="1"/>
</dbReference>
<dbReference type="GO" id="GO:0030133">
    <property type="term" value="C:transport vesicle"/>
    <property type="evidence" value="ECO:0007669"/>
    <property type="project" value="UniProtKB-SubCell"/>
</dbReference>
<dbReference type="GO" id="GO:0051601">
    <property type="term" value="P:exocyst localization"/>
    <property type="evidence" value="ECO:0007669"/>
    <property type="project" value="EnsemblFungi"/>
</dbReference>
<dbReference type="InterPro" id="IPR011993">
    <property type="entry name" value="PH-like_dom_sf"/>
</dbReference>
<dbReference type="AlphaFoldDB" id="A7TL52"/>
<gene>
    <name evidence="9" type="ORF">Kpol_1065p31</name>
</gene>
<reference evidence="9 10" key="1">
    <citation type="journal article" date="2007" name="Proc. Natl. Acad. Sci. U.S.A.">
        <title>Independent sorting-out of thousands of duplicated gene pairs in two yeast species descended from a whole-genome duplication.</title>
        <authorList>
            <person name="Scannell D.R."/>
            <person name="Frank A.C."/>
            <person name="Conant G.C."/>
            <person name="Byrne K.P."/>
            <person name="Woolfit M."/>
            <person name="Wolfe K.H."/>
        </authorList>
    </citation>
    <scope>NUCLEOTIDE SEQUENCE [LARGE SCALE GENOMIC DNA]</scope>
    <source>
        <strain evidence="10">ATCC 22028 / DSM 70294 / BCRC 21397 / CBS 2163 / NBRC 10782 / NRRL Y-8283 / UCD 57-17</strain>
    </source>
</reference>
<feature type="compositionally biased region" description="Polar residues" evidence="7">
    <location>
        <begin position="460"/>
        <end position="472"/>
    </location>
</feature>
<comment type="subcellular location">
    <subcellularLocation>
        <location evidence="1">Cytoplasmic vesicle</location>
        <location evidence="1">Secretory vesicle</location>
    </subcellularLocation>
</comment>
<dbReference type="InterPro" id="IPR042561">
    <property type="entry name" value="Exo84_C_1"/>
</dbReference>
<dbReference type="GO" id="GO:0006893">
    <property type="term" value="P:Golgi to plasma membrane transport"/>
    <property type="evidence" value="ECO:0007669"/>
    <property type="project" value="EnsemblFungi"/>
</dbReference>
<dbReference type="PANTHER" id="PTHR21426">
    <property type="entry name" value="EXOCYST COMPLEX COMPONENT 8"/>
    <property type="match status" value="1"/>
</dbReference>
<dbReference type="GeneID" id="5545187"/>
<dbReference type="GO" id="GO:0001927">
    <property type="term" value="P:exocyst assembly"/>
    <property type="evidence" value="ECO:0007669"/>
    <property type="project" value="EnsemblFungi"/>
</dbReference>
<keyword evidence="4" id="KW-0813">Transport</keyword>
<dbReference type="InterPro" id="IPR032403">
    <property type="entry name" value="Exo84_C"/>
</dbReference>
<keyword evidence="6" id="KW-0653">Protein transport</keyword>
<dbReference type="PANTHER" id="PTHR21426:SF12">
    <property type="entry name" value="EXOCYST COMPLEX COMPONENT 8"/>
    <property type="match status" value="1"/>
</dbReference>
<dbReference type="InParanoid" id="A7TL52"/>
<accession>A7TL52</accession>
<sequence length="727" mass="82756">MVDFSLKKARTNWKHVTSGSPTKQKSPPSPSKVKQKDGKRNPYTDMKVSAQYSQLPTIDAKERTKVASSMQRRLSIHNANYAPMKVDFDAPLPSMPNEMTMMNQQIDTELSNADIQNQNNYPLNSATKKRGSAIHTVPVNNARSFPSDILQTKSLRRILADPTFNAKTFVHDNLGNATAMEIDRFTSNLSDLSLAVQDEVNQNVNKSYKEILTVNNDLNVASSELKLLRKGINELYEVMQQFLVLAEKRLQFERQSNNQNQNDAQSANASGLLPPMRTSSRGGFRRDRSSVMILEKIWDAELTKLFKGVEGAQKMVSAKPGRHVLLESDNWVELNVTTLKPLQNVKLFLLNDTILIAQKTRDKQNELIAVQSMNLKDVTVQLDNTPGGRLIFQFGSSNKAMYQSRDPKECLQFLDVFRRAKDDLCDIFQAEEEKSKKLKESFTYLSSQQSATRENMRSPVKTQRNSLNNVTPSKSGNVTDQYLLQTITMSMHSRTRSRDLDSISSRLKHIDNTIEEVDIESSRLKFDKAVELILDLESEMNNISDKVYDENEILHSLISLKINQRRQDIIASLSHKIVSTFDIGPLTSGVSDMIKLGLFEEGLDLFLQNRSTLIQDLILQIGSYDNPTNYLTQIAVIRFQIIKKTVLNFEDIFRGASDKFSSILVNWCKCEVENHFKLIDKQLLNDEMLTPESIKSSRKQIDDLKSVGLDFVYKLDEFIKKNNTRIK</sequence>
<evidence type="ECO:0000259" key="8">
    <source>
        <dbReference type="Pfam" id="PF16528"/>
    </source>
</evidence>
<organism evidence="10">
    <name type="scientific">Vanderwaltozyma polyspora (strain ATCC 22028 / DSM 70294 / BCRC 21397 / CBS 2163 / NBRC 10782 / NRRL Y-8283 / UCD 57-17)</name>
    <name type="common">Kluyveromyces polysporus</name>
    <dbReference type="NCBI Taxonomy" id="436907"/>
    <lineage>
        <taxon>Eukaryota</taxon>
        <taxon>Fungi</taxon>
        <taxon>Dikarya</taxon>
        <taxon>Ascomycota</taxon>
        <taxon>Saccharomycotina</taxon>
        <taxon>Saccharomycetes</taxon>
        <taxon>Saccharomycetales</taxon>
        <taxon>Saccharomycetaceae</taxon>
        <taxon>Vanderwaltozyma</taxon>
    </lineage>
</organism>
<dbReference type="FunCoup" id="A7TL52">
    <property type="interactions" value="197"/>
</dbReference>
<dbReference type="eggNOG" id="KOG2215">
    <property type="taxonomic scope" value="Eukaryota"/>
</dbReference>
<dbReference type="InterPro" id="IPR042560">
    <property type="entry name" value="Exo84_C_2"/>
</dbReference>
<dbReference type="Gene3D" id="2.30.29.30">
    <property type="entry name" value="Pleckstrin-homology domain (PH domain)/Phosphotyrosine-binding domain (PTB)"/>
    <property type="match status" value="1"/>
</dbReference>
<feature type="region of interest" description="Disordered" evidence="7">
    <location>
        <begin position="448"/>
        <end position="472"/>
    </location>
</feature>
<dbReference type="GO" id="GO:0000145">
    <property type="term" value="C:exocyst"/>
    <property type="evidence" value="ECO:0007669"/>
    <property type="project" value="EnsemblFungi"/>
</dbReference>
<feature type="region of interest" description="Disordered" evidence="7">
    <location>
        <begin position="1"/>
        <end position="48"/>
    </location>
</feature>
<evidence type="ECO:0000313" key="10">
    <source>
        <dbReference type="Proteomes" id="UP000000267"/>
    </source>
</evidence>
<evidence type="ECO:0000256" key="2">
    <source>
        <dbReference type="ARBA" id="ARBA00007210"/>
    </source>
</evidence>
<dbReference type="InterPro" id="IPR016159">
    <property type="entry name" value="Cullin_repeat-like_dom_sf"/>
</dbReference>
<dbReference type="InterPro" id="IPR033961">
    <property type="entry name" value="Exo84"/>
</dbReference>
<dbReference type="HOGENOM" id="CLU_014732_0_0_1"/>
<dbReference type="SUPFAM" id="SSF50729">
    <property type="entry name" value="PH domain-like"/>
    <property type="match status" value="1"/>
</dbReference>
<dbReference type="EMBL" id="DS480412">
    <property type="protein sequence ID" value="EDO17015.1"/>
    <property type="molecule type" value="Genomic_DNA"/>
</dbReference>
<evidence type="ECO:0000256" key="3">
    <source>
        <dbReference type="ARBA" id="ARBA00021269"/>
    </source>
</evidence>
<dbReference type="Pfam" id="PF25345">
    <property type="entry name" value="PH_EXO84"/>
    <property type="match status" value="1"/>
</dbReference>
<evidence type="ECO:0000256" key="6">
    <source>
        <dbReference type="ARBA" id="ARBA00022927"/>
    </source>
</evidence>
<proteinExistence type="inferred from homology"/>
<feature type="domain" description="Exocyst component Exo84 C-terminal" evidence="8">
    <location>
        <begin position="508"/>
        <end position="712"/>
    </location>
</feature>
<dbReference type="GO" id="GO:0000245">
    <property type="term" value="P:spliceosomal complex assembly"/>
    <property type="evidence" value="ECO:0007669"/>
    <property type="project" value="EnsemblFungi"/>
</dbReference>
<name>A7TL52_VANPO</name>
<feature type="compositionally biased region" description="Low complexity" evidence="7">
    <location>
        <begin position="17"/>
        <end position="26"/>
    </location>
</feature>
<feature type="region of interest" description="Disordered" evidence="7">
    <location>
        <begin position="257"/>
        <end position="283"/>
    </location>
</feature>
<dbReference type="OrthoDB" id="642193at2759"/>
<protein>
    <recommendedName>
        <fullName evidence="3">Exocyst complex component EXO84</fullName>
    </recommendedName>
</protein>
<dbReference type="PhylomeDB" id="A7TL52"/>
<keyword evidence="10" id="KW-1185">Reference proteome</keyword>
<dbReference type="GO" id="GO:0000131">
    <property type="term" value="C:incipient cellular bud site"/>
    <property type="evidence" value="ECO:0007669"/>
    <property type="project" value="EnsemblFungi"/>
</dbReference>
<dbReference type="STRING" id="436907.A7TL52"/>
<dbReference type="GO" id="GO:0005935">
    <property type="term" value="C:cellular bud neck"/>
    <property type="evidence" value="ECO:0007669"/>
    <property type="project" value="EnsemblFungi"/>
</dbReference>
<evidence type="ECO:0000256" key="5">
    <source>
        <dbReference type="ARBA" id="ARBA00022483"/>
    </source>
</evidence>
<dbReference type="Gene3D" id="1.20.58.1220">
    <property type="entry name" value="Exo84p, C-terminal helical domain"/>
    <property type="match status" value="1"/>
</dbReference>